<name>A0A143QSB7_RHOFA</name>
<dbReference type="KEGG" id="rhs:A3Q41_04411"/>
<keyword evidence="1" id="KW-0597">Phosphoprotein</keyword>
<dbReference type="InterPro" id="IPR012340">
    <property type="entry name" value="NA-bd_OB-fold"/>
</dbReference>
<dbReference type="RefSeq" id="WP_032368157.1">
    <property type="nucleotide sequence ID" value="NZ_CAKKLU010000015.1"/>
</dbReference>
<dbReference type="PATRIC" id="fig|1653479.3.peg.4467"/>
<dbReference type="Proteomes" id="UP000076038">
    <property type="component" value="Chromosome"/>
</dbReference>
<keyword evidence="3" id="KW-1185">Reference proteome</keyword>
<evidence type="ECO:0000313" key="2">
    <source>
        <dbReference type="EMBL" id="AMY25686.1"/>
    </source>
</evidence>
<dbReference type="Gene3D" id="2.40.50.140">
    <property type="entry name" value="Nucleic acid-binding proteins"/>
    <property type="match status" value="1"/>
</dbReference>
<sequence>MLSTGKVIRFDEFKGYGFVAPDEGGEDVFIHVNDLDFDKRLLAPGVRVEYVAVDGDRGLKATEVQIIDGPTSTALVTRHKPDVPFHNTAPVSGHQRHDDAGADVLSEADFTTELTEQLLTSNGTLTAAQILDVRSAVVRLAHDHRWIQG</sequence>
<dbReference type="GO" id="GO:0003730">
    <property type="term" value="F:mRNA 3'-UTR binding"/>
    <property type="evidence" value="ECO:0007669"/>
    <property type="project" value="TreeGrafter"/>
</dbReference>
<reference evidence="3" key="2">
    <citation type="submission" date="2016-04" db="EMBL/GenBank/DDBJ databases">
        <title>Complete Genome and Plasmid Sequences for Rhodococcus fascians D188 and Draft Sequences for Rhodococcus spp. Isolates PBTS 1 and PBTS 2.</title>
        <authorList>
            <person name="Stamer R."/>
            <person name="Vereecke D."/>
            <person name="Zhang Y."/>
            <person name="Schilkey F."/>
            <person name="Devitt N."/>
            <person name="Randall J."/>
        </authorList>
    </citation>
    <scope>NUCLEOTIDE SEQUENCE [LARGE SCALE GENOMIC DNA]</scope>
    <source>
        <strain evidence="3">PBTS2</strain>
    </source>
</reference>
<dbReference type="Pfam" id="PF00313">
    <property type="entry name" value="CSD"/>
    <property type="match status" value="1"/>
</dbReference>
<evidence type="ECO:0000256" key="1">
    <source>
        <dbReference type="ARBA" id="ARBA00022553"/>
    </source>
</evidence>
<dbReference type="InterPro" id="IPR002059">
    <property type="entry name" value="CSP_DNA-bd"/>
</dbReference>
<dbReference type="PANTHER" id="PTHR12962">
    <property type="entry name" value="CALCIUM-REGULATED HEAT STABLE PROTEIN CRHSP-24-RELATED"/>
    <property type="match status" value="1"/>
</dbReference>
<dbReference type="PRINTS" id="PR00050">
    <property type="entry name" value="COLDSHOCK"/>
</dbReference>
<dbReference type="InterPro" id="IPR052069">
    <property type="entry name" value="Ca-reg_mRNA-binding_domain"/>
</dbReference>
<evidence type="ECO:0000313" key="3">
    <source>
        <dbReference type="Proteomes" id="UP000076038"/>
    </source>
</evidence>
<dbReference type="InterPro" id="IPR011129">
    <property type="entry name" value="CSD"/>
</dbReference>
<organism evidence="2 3">
    <name type="scientific">Rhodococcoides fascians</name>
    <name type="common">Rhodococcus fascians</name>
    <dbReference type="NCBI Taxonomy" id="1828"/>
    <lineage>
        <taxon>Bacteria</taxon>
        <taxon>Bacillati</taxon>
        <taxon>Actinomycetota</taxon>
        <taxon>Actinomycetes</taxon>
        <taxon>Mycobacteriales</taxon>
        <taxon>Nocardiaceae</taxon>
        <taxon>Rhodococcoides</taxon>
    </lineage>
</organism>
<dbReference type="GO" id="GO:0005737">
    <property type="term" value="C:cytoplasm"/>
    <property type="evidence" value="ECO:0007669"/>
    <property type="project" value="TreeGrafter"/>
</dbReference>
<gene>
    <name evidence="2" type="primary">cspV</name>
    <name evidence="2" type="ORF">A3Q41_04411</name>
</gene>
<dbReference type="SUPFAM" id="SSF50249">
    <property type="entry name" value="Nucleic acid-binding proteins"/>
    <property type="match status" value="1"/>
</dbReference>
<dbReference type="PANTHER" id="PTHR12962:SF1">
    <property type="entry name" value="COLD SHOCK DOMAIN-CONTAINING PROTEIN CG9705"/>
    <property type="match status" value="1"/>
</dbReference>
<dbReference type="OrthoDB" id="4382049at2"/>
<dbReference type="SMART" id="SM00357">
    <property type="entry name" value="CSP"/>
    <property type="match status" value="1"/>
</dbReference>
<dbReference type="PROSITE" id="PS51857">
    <property type="entry name" value="CSD_2"/>
    <property type="match status" value="1"/>
</dbReference>
<accession>A0A143QSB7</accession>
<reference evidence="2 3" key="1">
    <citation type="journal article" date="2016" name="Genome Announc.">
        <title>Complete Genome and Plasmid Sequences for Rhodococcus fascians D188 and Draft Sequences for Rhodococcus Isolates PBTS 1 and PBTS 2.</title>
        <authorList>
            <person name="Stamler R.A."/>
            <person name="Vereecke D."/>
            <person name="Zhang Y."/>
            <person name="Schilkey F."/>
            <person name="Devitt N."/>
            <person name="Randall J.J."/>
        </authorList>
    </citation>
    <scope>NUCLEOTIDE SEQUENCE [LARGE SCALE GENOMIC DNA]</scope>
    <source>
        <strain evidence="2 3">PBTS2</strain>
    </source>
</reference>
<dbReference type="GO" id="GO:0043488">
    <property type="term" value="P:regulation of mRNA stability"/>
    <property type="evidence" value="ECO:0007669"/>
    <property type="project" value="TreeGrafter"/>
</dbReference>
<dbReference type="AlphaFoldDB" id="A0A143QSB7"/>
<protein>
    <submittedName>
        <fullName evidence="2">Cold shock protein CspV</fullName>
    </submittedName>
</protein>
<dbReference type="CDD" id="cd04458">
    <property type="entry name" value="CSP_CDS"/>
    <property type="match status" value="1"/>
</dbReference>
<dbReference type="EMBL" id="CP015220">
    <property type="protein sequence ID" value="AMY25686.1"/>
    <property type="molecule type" value="Genomic_DNA"/>
</dbReference>
<proteinExistence type="predicted"/>